<dbReference type="InterPro" id="IPR012171">
    <property type="entry name" value="Fatty_acid_desaturase"/>
</dbReference>
<evidence type="ECO:0000313" key="3">
    <source>
        <dbReference type="EMBL" id="KDN28783.1"/>
    </source>
</evidence>
<evidence type="ECO:0000313" key="4">
    <source>
        <dbReference type="Proteomes" id="UP000027219"/>
    </source>
</evidence>
<dbReference type="RefSeq" id="WP_032550921.1">
    <property type="nucleotide sequence ID" value="NZ_JFFR01000014.1"/>
</dbReference>
<sequence>MTLYKELHNQLVQANCFKRPKLPFLIEILVALAAFTASYTHMLSSSSIMITTFCLIGISVSWVRAGFIAHEAYHNNIFSDPTINKISGHTFLTLLSGVSYSHFCAIHKRHHAKPEGSIAYRPLGGTLSLQSRLGPVVKKGYQARSLWFLSTLRAFGLHIDSLIYLWANKETARFDIAMLAGHYFIWLIVPSFALGFPIALLNYLFINMLAGLYVGPLLLLSHTGLNAEKASHNQFQKLLVTTRNIDNNWISEIVLKGTREHVEHHLFPAVPYSNLRVAKTVIESFCQKYDLQYNEQTLRKALHEISIEARM</sequence>
<feature type="transmembrane region" description="Helical" evidence="1">
    <location>
        <begin position="21"/>
        <end position="42"/>
    </location>
</feature>
<name>A0A066UX21_9VIBR</name>
<dbReference type="EMBL" id="JFFR01000014">
    <property type="protein sequence ID" value="KDN28783.1"/>
    <property type="molecule type" value="Genomic_DNA"/>
</dbReference>
<dbReference type="OrthoDB" id="9792534at2"/>
<keyword evidence="1" id="KW-0812">Transmembrane</keyword>
<dbReference type="GO" id="GO:0016020">
    <property type="term" value="C:membrane"/>
    <property type="evidence" value="ECO:0007669"/>
    <property type="project" value="TreeGrafter"/>
</dbReference>
<accession>A0A066UX21</accession>
<feature type="transmembrane region" description="Helical" evidence="1">
    <location>
        <begin position="48"/>
        <end position="67"/>
    </location>
</feature>
<dbReference type="Proteomes" id="UP000027219">
    <property type="component" value="Unassembled WGS sequence"/>
</dbReference>
<gene>
    <name evidence="3" type="ORF">VFDL14_00105</name>
</gene>
<proteinExistence type="predicted"/>
<dbReference type="InterPro" id="IPR005804">
    <property type="entry name" value="FA_desaturase_dom"/>
</dbReference>
<evidence type="ECO:0000259" key="2">
    <source>
        <dbReference type="Pfam" id="PF00487"/>
    </source>
</evidence>
<dbReference type="PANTHER" id="PTHR19353:SF19">
    <property type="entry name" value="DELTA(5) FATTY ACID DESATURASE C-RELATED"/>
    <property type="match status" value="1"/>
</dbReference>
<feature type="transmembrane region" description="Helical" evidence="1">
    <location>
        <begin position="183"/>
        <end position="205"/>
    </location>
</feature>
<keyword evidence="1" id="KW-1133">Transmembrane helix</keyword>
<organism evidence="3 4">
    <name type="scientific">Vibrio fortis</name>
    <dbReference type="NCBI Taxonomy" id="212667"/>
    <lineage>
        <taxon>Bacteria</taxon>
        <taxon>Pseudomonadati</taxon>
        <taxon>Pseudomonadota</taxon>
        <taxon>Gammaproteobacteria</taxon>
        <taxon>Vibrionales</taxon>
        <taxon>Vibrionaceae</taxon>
        <taxon>Vibrio</taxon>
    </lineage>
</organism>
<dbReference type="AlphaFoldDB" id="A0A066UX21"/>
<feature type="transmembrane region" description="Helical" evidence="1">
    <location>
        <begin position="146"/>
        <end position="167"/>
    </location>
</feature>
<evidence type="ECO:0000256" key="1">
    <source>
        <dbReference type="SAM" id="Phobius"/>
    </source>
</evidence>
<protein>
    <recommendedName>
        <fullName evidence="2">Fatty acid desaturase domain-containing protein</fullName>
    </recommendedName>
</protein>
<dbReference type="PANTHER" id="PTHR19353">
    <property type="entry name" value="FATTY ACID DESATURASE 2"/>
    <property type="match status" value="1"/>
</dbReference>
<dbReference type="STRING" id="212667.VFDL14_00105"/>
<keyword evidence="4" id="KW-1185">Reference proteome</keyword>
<feature type="domain" description="Fatty acid desaturase" evidence="2">
    <location>
        <begin position="51"/>
        <end position="296"/>
    </location>
</feature>
<dbReference type="GO" id="GO:0008610">
    <property type="term" value="P:lipid biosynthetic process"/>
    <property type="evidence" value="ECO:0007669"/>
    <property type="project" value="UniProtKB-ARBA"/>
</dbReference>
<dbReference type="Pfam" id="PF00487">
    <property type="entry name" value="FA_desaturase"/>
    <property type="match status" value="1"/>
</dbReference>
<comment type="caution">
    <text evidence="3">The sequence shown here is derived from an EMBL/GenBank/DDBJ whole genome shotgun (WGS) entry which is preliminary data.</text>
</comment>
<reference evidence="3 4" key="1">
    <citation type="submission" date="2014-02" db="EMBL/GenBank/DDBJ databases">
        <title>Vibrio fortis Dalian14 Genome Sequencing.</title>
        <authorList>
            <person name="Wang Y."/>
            <person name="Song L."/>
            <person name="Liu G."/>
            <person name="Ding J."/>
        </authorList>
    </citation>
    <scope>NUCLEOTIDE SEQUENCE [LARGE SCALE GENOMIC DNA]</scope>
    <source>
        <strain evidence="3 4">Dalian14</strain>
    </source>
</reference>
<keyword evidence="1" id="KW-0472">Membrane</keyword>
<dbReference type="GO" id="GO:0016717">
    <property type="term" value="F:oxidoreductase activity, acting on paired donors, with oxidation of a pair of donors resulting in the reduction of molecular oxygen to two molecules of water"/>
    <property type="evidence" value="ECO:0007669"/>
    <property type="project" value="TreeGrafter"/>
</dbReference>